<dbReference type="EMBL" id="CP115149">
    <property type="protein sequence ID" value="WBL35227.1"/>
    <property type="molecule type" value="Genomic_DNA"/>
</dbReference>
<keyword evidence="2" id="KW-1185">Reference proteome</keyword>
<evidence type="ECO:0000313" key="2">
    <source>
        <dbReference type="Proteomes" id="UP001212803"/>
    </source>
</evidence>
<proteinExistence type="predicted"/>
<protein>
    <submittedName>
        <fullName evidence="1">Uncharacterized protein</fullName>
    </submittedName>
</protein>
<organism evidence="1 2">
    <name type="scientific">Tepidiforma flava</name>
    <dbReference type="NCBI Taxonomy" id="3004094"/>
    <lineage>
        <taxon>Bacteria</taxon>
        <taxon>Bacillati</taxon>
        <taxon>Chloroflexota</taxon>
        <taxon>Tepidiformia</taxon>
        <taxon>Tepidiformales</taxon>
        <taxon>Tepidiformaceae</taxon>
        <taxon>Tepidiforma</taxon>
    </lineage>
</organism>
<dbReference type="RefSeq" id="WP_270055754.1">
    <property type="nucleotide sequence ID" value="NZ_CP115149.1"/>
</dbReference>
<name>A0ABY7M3P8_9CHLR</name>
<evidence type="ECO:0000313" key="1">
    <source>
        <dbReference type="EMBL" id="WBL35227.1"/>
    </source>
</evidence>
<gene>
    <name evidence="1" type="ORF">O0235_10550</name>
</gene>
<dbReference type="Proteomes" id="UP001212803">
    <property type="component" value="Chromosome"/>
</dbReference>
<accession>A0ABY7M3P8</accession>
<sequence>MPGVRMRVARMDLLRAAEPAALMWDAARAWTEQPVEGMPAIDRVAAAKVETLNACIEAAGAGDAGGWRGLPAAGSGRWSGTSGTCGRRYTTPRWRTRALEQLARRALDGGFEAPKAAE</sequence>
<reference evidence="1 2" key="1">
    <citation type="journal article" date="2023" name="ISME J.">
        <title>Thermophilic Dehalococcoidia with unusual traits shed light on an unexpected past.</title>
        <authorList>
            <person name="Palmer M."/>
            <person name="Covington J.K."/>
            <person name="Zhou E.M."/>
            <person name="Thomas S.C."/>
            <person name="Habib N."/>
            <person name="Seymour C.O."/>
            <person name="Lai D."/>
            <person name="Johnston J."/>
            <person name="Hashimi A."/>
            <person name="Jiao J.Y."/>
            <person name="Muok A.R."/>
            <person name="Liu L."/>
            <person name="Xian W.D."/>
            <person name="Zhi X.Y."/>
            <person name="Li M.M."/>
            <person name="Silva L.P."/>
            <person name="Bowen B.P."/>
            <person name="Louie K."/>
            <person name="Briegel A."/>
            <person name="Pett-Ridge J."/>
            <person name="Weber P.K."/>
            <person name="Tocheva E.I."/>
            <person name="Woyke T."/>
            <person name="Northen T.R."/>
            <person name="Mayali X."/>
            <person name="Li W.J."/>
            <person name="Hedlund B.P."/>
        </authorList>
    </citation>
    <scope>NUCLEOTIDE SEQUENCE [LARGE SCALE GENOMIC DNA]</scope>
    <source>
        <strain evidence="1 2">YIM 72310</strain>
    </source>
</reference>